<comment type="caution">
    <text evidence="4">The sequence shown here is derived from an EMBL/GenBank/DDBJ whole genome shotgun (WGS) entry which is preliminary data.</text>
</comment>
<dbReference type="InterPro" id="IPR005025">
    <property type="entry name" value="FMN_Rdtase-like_dom"/>
</dbReference>
<proteinExistence type="predicted"/>
<evidence type="ECO:0000313" key="5">
    <source>
        <dbReference type="Proteomes" id="UP000732105"/>
    </source>
</evidence>
<keyword evidence="1" id="KW-0285">Flavoprotein</keyword>
<organism evidence="4 5">
    <name type="scientific">Marinifilum caeruleilacunae</name>
    <dbReference type="NCBI Taxonomy" id="2499076"/>
    <lineage>
        <taxon>Bacteria</taxon>
        <taxon>Pseudomonadati</taxon>
        <taxon>Bacteroidota</taxon>
        <taxon>Bacteroidia</taxon>
        <taxon>Marinilabiliales</taxon>
        <taxon>Marinifilaceae</taxon>
    </lineage>
</organism>
<dbReference type="EMBL" id="RZNH01000014">
    <property type="protein sequence ID" value="NOU60189.1"/>
    <property type="molecule type" value="Genomic_DNA"/>
</dbReference>
<evidence type="ECO:0000256" key="1">
    <source>
        <dbReference type="ARBA" id="ARBA00022630"/>
    </source>
</evidence>
<evidence type="ECO:0000256" key="2">
    <source>
        <dbReference type="ARBA" id="ARBA00022643"/>
    </source>
</evidence>
<reference evidence="4 5" key="1">
    <citation type="submission" date="2018-12" db="EMBL/GenBank/DDBJ databases">
        <title>Marinifilum JC070 sp. nov., a marine bacterium isolated from Yongle Blue Hole in the South China Sea.</title>
        <authorList>
            <person name="Fu T."/>
        </authorList>
    </citation>
    <scope>NUCLEOTIDE SEQUENCE [LARGE SCALE GENOMIC DNA]</scope>
    <source>
        <strain evidence="4 5">JC070</strain>
    </source>
</reference>
<sequence length="204" mass="23148">MCINAHTNTKNMKIFAILGSPNKKGSTAHLLENYLKGVRETHPEAKIQEIFLQNQNIGYCKGCQACKTGKSNRCVFKDDIYNLYQDFEEADVFVIASPIYWYDVSAQTKTFIDRLYGSDFNNMHPNKQVVLLSSYAGKTIEEAGIESAISVIKRIADFFGAKFEQKYLVGTSSKEYYDSPVKHNKTALNEAYELGKQLRLEVTK</sequence>
<evidence type="ECO:0000259" key="3">
    <source>
        <dbReference type="Pfam" id="PF03358"/>
    </source>
</evidence>
<protein>
    <submittedName>
        <fullName evidence="4">Flavodoxin family protein</fullName>
    </submittedName>
</protein>
<evidence type="ECO:0000313" key="4">
    <source>
        <dbReference type="EMBL" id="NOU60189.1"/>
    </source>
</evidence>
<dbReference type="InterPro" id="IPR051796">
    <property type="entry name" value="ISF_SsuE-like"/>
</dbReference>
<gene>
    <name evidence="4" type="ORF">ELS83_10155</name>
</gene>
<keyword evidence="5" id="KW-1185">Reference proteome</keyword>
<feature type="domain" description="NADPH-dependent FMN reductase-like" evidence="3">
    <location>
        <begin position="12"/>
        <end position="137"/>
    </location>
</feature>
<keyword evidence="2" id="KW-0288">FMN</keyword>
<dbReference type="PANTHER" id="PTHR43278">
    <property type="entry name" value="NAD(P)H-DEPENDENT FMN-CONTAINING OXIDOREDUCTASE YWQN-RELATED"/>
    <property type="match status" value="1"/>
</dbReference>
<name>A0ABX1WVR7_9BACT</name>
<dbReference type="Proteomes" id="UP000732105">
    <property type="component" value="Unassembled WGS sequence"/>
</dbReference>
<dbReference type="InterPro" id="IPR029039">
    <property type="entry name" value="Flavoprotein-like_sf"/>
</dbReference>
<dbReference type="SUPFAM" id="SSF52218">
    <property type="entry name" value="Flavoproteins"/>
    <property type="match status" value="1"/>
</dbReference>
<accession>A0ABX1WVR7</accession>
<dbReference type="PANTHER" id="PTHR43278:SF4">
    <property type="entry name" value="NAD(P)H-DEPENDENT FMN-CONTAINING OXIDOREDUCTASE YWQN-RELATED"/>
    <property type="match status" value="1"/>
</dbReference>
<dbReference type="Pfam" id="PF03358">
    <property type="entry name" value="FMN_red"/>
    <property type="match status" value="1"/>
</dbReference>
<dbReference type="Gene3D" id="3.40.50.360">
    <property type="match status" value="1"/>
</dbReference>